<dbReference type="GO" id="GO:0009898">
    <property type="term" value="C:cytoplasmic side of plasma membrane"/>
    <property type="evidence" value="ECO:0007669"/>
    <property type="project" value="TreeGrafter"/>
</dbReference>
<dbReference type="GO" id="GO:0003842">
    <property type="term" value="F:L-glutamate gamma-semialdehyde dehydrogenase activity"/>
    <property type="evidence" value="ECO:0007669"/>
    <property type="project" value="TreeGrafter"/>
</dbReference>
<dbReference type="EMBL" id="PIDR01000472">
    <property type="protein sequence ID" value="PLO68689.1"/>
    <property type="molecule type" value="Genomic_DNA"/>
</dbReference>
<dbReference type="InterPro" id="IPR016163">
    <property type="entry name" value="Ald_DH_C"/>
</dbReference>
<dbReference type="PANTHER" id="PTHR42862:SF1">
    <property type="entry name" value="DELTA-1-PYRROLINE-5-CARBOXYLATE DEHYDROGENASE 2, ISOFORM A-RELATED"/>
    <property type="match status" value="1"/>
</dbReference>
<dbReference type="Pfam" id="PF00171">
    <property type="entry name" value="Aldedh"/>
    <property type="match status" value="1"/>
</dbReference>
<dbReference type="InterPro" id="IPR050485">
    <property type="entry name" value="Proline_metab_enzyme"/>
</dbReference>
<evidence type="ECO:0000313" key="5">
    <source>
        <dbReference type="Proteomes" id="UP000234667"/>
    </source>
</evidence>
<keyword evidence="2" id="KW-0520">NAD</keyword>
<dbReference type="InterPro" id="IPR016161">
    <property type="entry name" value="Ald_DH/histidinol_DH"/>
</dbReference>
<dbReference type="Gene3D" id="3.40.605.10">
    <property type="entry name" value="Aldehyde Dehydrogenase, Chain A, domain 1"/>
    <property type="match status" value="1"/>
</dbReference>
<dbReference type="Gene3D" id="3.40.309.10">
    <property type="entry name" value="Aldehyde Dehydrogenase, Chain A, domain 2"/>
    <property type="match status" value="1"/>
</dbReference>
<reference evidence="4 5" key="1">
    <citation type="submission" date="2017-11" db="EMBL/GenBank/DDBJ databases">
        <authorList>
            <person name="Han C.G."/>
        </authorList>
    </citation>
    <scope>NUCLEOTIDE SEQUENCE [LARGE SCALE GENOMIC DNA]</scope>
    <source>
        <strain evidence="4 5">A10</strain>
    </source>
</reference>
<feature type="domain" description="Aldehyde dehydrogenase" evidence="3">
    <location>
        <begin position="2"/>
        <end position="140"/>
    </location>
</feature>
<dbReference type="AlphaFoldDB" id="A0A2J5PRJ6"/>
<sequence>ENIERHIQTLRAKGRKVFQAVRETGEDSHEWTSGTFVPPTLIELDSFDELKKEVFGPVLHVVRYNRNELDGLVKQINASGYGLTLGVHTRIDETIAQVTGSANVGNLYVNRNMVGAVVGVQPFGGEGLSGTGPKAGGPLYLYRLLSSRPQNAVGITLARQDAEYPLDAQLKTLLEKPLVALQQWAADRPELQALCQQFSEQAQAGTQRLLPGPTGERNTLTFMPRDRVLCVADNEQDALTQLAGVTAVGCEVLWPDAPLQRELAKKLPREVSARIHFAKAETLTTEPFDAVIYHGDSDQLRELCEQVAARDGAIVSVQGFARGESNLLLERLYIERSLSVNTAAAGGNASLMTIG</sequence>
<protein>
    <recommendedName>
        <fullName evidence="3">Aldehyde dehydrogenase domain-containing protein</fullName>
    </recommendedName>
</protein>
<proteinExistence type="predicted"/>
<keyword evidence="1" id="KW-0560">Oxidoreductase</keyword>
<dbReference type="GO" id="GO:0010133">
    <property type="term" value="P:L-proline catabolic process to L-glutamate"/>
    <property type="evidence" value="ECO:0007669"/>
    <property type="project" value="TreeGrafter"/>
</dbReference>
<dbReference type="InterPro" id="IPR015590">
    <property type="entry name" value="Aldehyde_DH_dom"/>
</dbReference>
<organism evidence="4 5">
    <name type="scientific">Klebsiella michiganensis</name>
    <dbReference type="NCBI Taxonomy" id="1134687"/>
    <lineage>
        <taxon>Bacteria</taxon>
        <taxon>Pseudomonadati</taxon>
        <taxon>Pseudomonadota</taxon>
        <taxon>Gammaproteobacteria</taxon>
        <taxon>Enterobacterales</taxon>
        <taxon>Enterobacteriaceae</taxon>
        <taxon>Klebsiella/Raoultella group</taxon>
        <taxon>Klebsiella</taxon>
    </lineage>
</organism>
<evidence type="ECO:0000259" key="3">
    <source>
        <dbReference type="Pfam" id="PF00171"/>
    </source>
</evidence>
<evidence type="ECO:0000313" key="4">
    <source>
        <dbReference type="EMBL" id="PLO68689.1"/>
    </source>
</evidence>
<feature type="non-terminal residue" evidence="4">
    <location>
        <position position="1"/>
    </location>
</feature>
<reference evidence="4 5" key="2">
    <citation type="submission" date="2018-01" db="EMBL/GenBank/DDBJ databases">
        <title>Genomic study of Klebsiella pneumoniae.</title>
        <authorList>
            <person name="Yang Y."/>
            <person name="Bicalho R."/>
        </authorList>
    </citation>
    <scope>NUCLEOTIDE SEQUENCE [LARGE SCALE GENOMIC DNA]</scope>
    <source>
        <strain evidence="4 5">A10</strain>
    </source>
</reference>
<dbReference type="InterPro" id="IPR016162">
    <property type="entry name" value="Ald_DH_N"/>
</dbReference>
<dbReference type="Proteomes" id="UP000234667">
    <property type="component" value="Unassembled WGS sequence"/>
</dbReference>
<accession>A0A2J5PRJ6</accession>
<evidence type="ECO:0000256" key="1">
    <source>
        <dbReference type="ARBA" id="ARBA00023002"/>
    </source>
</evidence>
<dbReference type="SUPFAM" id="SSF53720">
    <property type="entry name" value="ALDH-like"/>
    <property type="match status" value="1"/>
</dbReference>
<gene>
    <name evidence="4" type="ORF">CWN49_15960</name>
</gene>
<name>A0A2J5PRJ6_9ENTR</name>
<evidence type="ECO:0000256" key="2">
    <source>
        <dbReference type="ARBA" id="ARBA00023027"/>
    </source>
</evidence>
<dbReference type="PANTHER" id="PTHR42862">
    <property type="entry name" value="DELTA-1-PYRROLINE-5-CARBOXYLATE DEHYDROGENASE 1, ISOFORM A-RELATED"/>
    <property type="match status" value="1"/>
</dbReference>
<comment type="caution">
    <text evidence="4">The sequence shown here is derived from an EMBL/GenBank/DDBJ whole genome shotgun (WGS) entry which is preliminary data.</text>
</comment>